<dbReference type="SUPFAM" id="SSF46689">
    <property type="entry name" value="Homeodomain-like"/>
    <property type="match status" value="1"/>
</dbReference>
<dbReference type="Gene3D" id="1.10.8.60">
    <property type="match status" value="1"/>
</dbReference>
<evidence type="ECO:0000313" key="7">
    <source>
        <dbReference type="EMBL" id="SFW26010.1"/>
    </source>
</evidence>
<dbReference type="InterPro" id="IPR027417">
    <property type="entry name" value="P-loop_NTPase"/>
</dbReference>
<keyword evidence="2" id="KW-0067">ATP-binding</keyword>
<dbReference type="InterPro" id="IPR058031">
    <property type="entry name" value="AAA_lid_NorR"/>
</dbReference>
<dbReference type="Gene3D" id="1.10.10.60">
    <property type="entry name" value="Homeodomain-like"/>
    <property type="match status" value="1"/>
</dbReference>
<dbReference type="InterPro" id="IPR009057">
    <property type="entry name" value="Homeodomain-like_sf"/>
</dbReference>
<dbReference type="Pfam" id="PF25601">
    <property type="entry name" value="AAA_lid_14"/>
    <property type="match status" value="1"/>
</dbReference>
<dbReference type="SMART" id="SM00382">
    <property type="entry name" value="AAA"/>
    <property type="match status" value="1"/>
</dbReference>
<name>A0A1K1MS39_9BACT</name>
<organism evidence="7 8">
    <name type="scientific">Chitinophaga sancti</name>
    <dbReference type="NCBI Taxonomy" id="1004"/>
    <lineage>
        <taxon>Bacteria</taxon>
        <taxon>Pseudomonadati</taxon>
        <taxon>Bacteroidota</taxon>
        <taxon>Chitinophagia</taxon>
        <taxon>Chitinophagales</taxon>
        <taxon>Chitinophagaceae</taxon>
        <taxon>Chitinophaga</taxon>
    </lineage>
</organism>
<dbReference type="EMBL" id="FPIZ01000002">
    <property type="protein sequence ID" value="SFW26010.1"/>
    <property type="molecule type" value="Genomic_DNA"/>
</dbReference>
<dbReference type="STRING" id="1004.SAMN05661012_00835"/>
<dbReference type="GO" id="GO:0043565">
    <property type="term" value="F:sequence-specific DNA binding"/>
    <property type="evidence" value="ECO:0007669"/>
    <property type="project" value="InterPro"/>
</dbReference>
<dbReference type="GO" id="GO:0005524">
    <property type="term" value="F:ATP binding"/>
    <property type="evidence" value="ECO:0007669"/>
    <property type="project" value="UniProtKB-KW"/>
</dbReference>
<dbReference type="PROSITE" id="PS00676">
    <property type="entry name" value="SIGMA54_INTERACT_2"/>
    <property type="match status" value="1"/>
</dbReference>
<proteinExistence type="predicted"/>
<evidence type="ECO:0000256" key="3">
    <source>
        <dbReference type="ARBA" id="ARBA00023015"/>
    </source>
</evidence>
<dbReference type="InterPro" id="IPR025943">
    <property type="entry name" value="Sigma_54_int_dom_ATP-bd_2"/>
</dbReference>
<protein>
    <submittedName>
        <fullName evidence="7">Transcriptional regulator containing GAF, AAA-type ATPase, and DNA-binding Fis domains</fullName>
    </submittedName>
</protein>
<feature type="domain" description="Sigma-54 factor interaction" evidence="6">
    <location>
        <begin position="217"/>
        <end position="440"/>
    </location>
</feature>
<dbReference type="FunFam" id="3.40.50.300:FF:000006">
    <property type="entry name" value="DNA-binding transcriptional regulator NtrC"/>
    <property type="match status" value="1"/>
</dbReference>
<dbReference type="InterPro" id="IPR003593">
    <property type="entry name" value="AAA+_ATPase"/>
</dbReference>
<dbReference type="Pfam" id="PF00158">
    <property type="entry name" value="Sigma54_activat"/>
    <property type="match status" value="1"/>
</dbReference>
<dbReference type="PROSITE" id="PS50045">
    <property type="entry name" value="SIGMA54_INTERACT_4"/>
    <property type="match status" value="1"/>
</dbReference>
<dbReference type="GO" id="GO:0006355">
    <property type="term" value="P:regulation of DNA-templated transcription"/>
    <property type="evidence" value="ECO:0007669"/>
    <property type="project" value="InterPro"/>
</dbReference>
<dbReference type="PANTHER" id="PTHR32071:SF117">
    <property type="entry name" value="PTS-DEPENDENT DIHYDROXYACETONE KINASE OPERON REGULATORY PROTEIN-RELATED"/>
    <property type="match status" value="1"/>
</dbReference>
<dbReference type="CDD" id="cd00009">
    <property type="entry name" value="AAA"/>
    <property type="match status" value="1"/>
</dbReference>
<accession>A0A1K1MS39</accession>
<dbReference type="PROSITE" id="PS00675">
    <property type="entry name" value="SIGMA54_INTERACT_1"/>
    <property type="match status" value="1"/>
</dbReference>
<dbReference type="Proteomes" id="UP000183788">
    <property type="component" value="Unassembled WGS sequence"/>
</dbReference>
<evidence type="ECO:0000256" key="2">
    <source>
        <dbReference type="ARBA" id="ARBA00022840"/>
    </source>
</evidence>
<dbReference type="InterPro" id="IPR002078">
    <property type="entry name" value="Sigma_54_int"/>
</dbReference>
<keyword evidence="3" id="KW-0805">Transcription regulation</keyword>
<evidence type="ECO:0000256" key="1">
    <source>
        <dbReference type="ARBA" id="ARBA00022741"/>
    </source>
</evidence>
<dbReference type="Gene3D" id="3.40.50.300">
    <property type="entry name" value="P-loop containing nucleotide triphosphate hydrolases"/>
    <property type="match status" value="1"/>
</dbReference>
<evidence type="ECO:0000256" key="4">
    <source>
        <dbReference type="ARBA" id="ARBA00023125"/>
    </source>
</evidence>
<keyword evidence="4 7" id="KW-0238">DNA-binding</keyword>
<dbReference type="InterPro" id="IPR025662">
    <property type="entry name" value="Sigma_54_int_dom_ATP-bd_1"/>
</dbReference>
<dbReference type="InterPro" id="IPR025944">
    <property type="entry name" value="Sigma_54_int_dom_CS"/>
</dbReference>
<reference evidence="7 8" key="1">
    <citation type="submission" date="2016-11" db="EMBL/GenBank/DDBJ databases">
        <authorList>
            <person name="Jaros S."/>
            <person name="Januszkiewicz K."/>
            <person name="Wedrychowicz H."/>
        </authorList>
    </citation>
    <scope>NUCLEOTIDE SEQUENCE [LARGE SCALE GENOMIC DNA]</scope>
    <source>
        <strain evidence="7 8">DSM 784</strain>
    </source>
</reference>
<dbReference type="PANTHER" id="PTHR32071">
    <property type="entry name" value="TRANSCRIPTIONAL REGULATORY PROTEIN"/>
    <property type="match status" value="1"/>
</dbReference>
<dbReference type="PROSITE" id="PS00688">
    <property type="entry name" value="SIGMA54_INTERACT_3"/>
    <property type="match status" value="1"/>
</dbReference>
<gene>
    <name evidence="7" type="ORF">SAMN05661012_00835</name>
</gene>
<keyword evidence="5" id="KW-0804">Transcription</keyword>
<evidence type="ECO:0000259" key="6">
    <source>
        <dbReference type="PROSITE" id="PS50045"/>
    </source>
</evidence>
<dbReference type="SUPFAM" id="SSF52540">
    <property type="entry name" value="P-loop containing nucleoside triphosphate hydrolases"/>
    <property type="match status" value="1"/>
</dbReference>
<evidence type="ECO:0000256" key="5">
    <source>
        <dbReference type="ARBA" id="ARBA00023163"/>
    </source>
</evidence>
<sequence>MLEFQLFMPCMKAYLLMKVGPMELFGLLQWLLPGNNTGFQPDHDAVKGIKNEEELMAFIQSVLRPYLHTISMLIGIADANGAIAFWWMHTEHAFLFPELPERVPAAWFSNTTSNILELNAPDRRDAFQTTLFKNGVKEVLIHSLQIQQKNLGFLCLLSDTKNTFPVAVQAIVNTSAGLFVAACLQVLLIQLTEEHRQKMTGALPLAVIKAEMIGGAALQPALRLLSQVAPTPATVLLTGETGTGKELFAAAIHQASPRRRQQMVKVNCAALPAQLIESELFGHEKGAFTGALQRRIGKFELADKGTLFLDEVGELPLELQAKLLRAIQEKEIERLGGNETIKVDVRIIAATNRNLENEIAAGRFREDLYYRLFVFPIKLPPLRERLDDIPLLLQHIAGNAARRYERHIKGIDPACIPALLAYRWPGNIRELENLVERAVIAATDPYIMIVPPQSRRVASSSDTSPPPTTSLADAERTTIIQALRQCNGKIRGPQGAAAMLDIKPTTLEARMKKLGIVKEHVLR</sequence>
<dbReference type="AlphaFoldDB" id="A0A1K1MS39"/>
<evidence type="ECO:0000313" key="8">
    <source>
        <dbReference type="Proteomes" id="UP000183788"/>
    </source>
</evidence>
<keyword evidence="1" id="KW-0547">Nucleotide-binding</keyword>